<gene>
    <name evidence="2" type="ORF">OKA104_LOCUS54946</name>
</gene>
<evidence type="ECO:0000259" key="1">
    <source>
        <dbReference type="Pfam" id="PF14970"/>
    </source>
</evidence>
<feature type="domain" description="Tubulin epsilon and delta complex protein 1" evidence="1">
    <location>
        <begin position="5"/>
        <end position="33"/>
    </location>
</feature>
<protein>
    <recommendedName>
        <fullName evidence="1">Tubulin epsilon and delta complex protein 1 domain-containing protein</fullName>
    </recommendedName>
</protein>
<comment type="caution">
    <text evidence="2">The sequence shown here is derived from an EMBL/GenBank/DDBJ whole genome shotgun (WGS) entry which is preliminary data.</text>
</comment>
<evidence type="ECO:0000313" key="3">
    <source>
        <dbReference type="Proteomes" id="UP000663881"/>
    </source>
</evidence>
<organism evidence="2 3">
    <name type="scientific">Adineta steineri</name>
    <dbReference type="NCBI Taxonomy" id="433720"/>
    <lineage>
        <taxon>Eukaryota</taxon>
        <taxon>Metazoa</taxon>
        <taxon>Spiralia</taxon>
        <taxon>Gnathifera</taxon>
        <taxon>Rotifera</taxon>
        <taxon>Eurotatoria</taxon>
        <taxon>Bdelloidea</taxon>
        <taxon>Adinetida</taxon>
        <taxon>Adinetidae</taxon>
        <taxon>Adineta</taxon>
    </lineage>
</organism>
<dbReference type="EMBL" id="CAJOAY010037723">
    <property type="protein sequence ID" value="CAF4465672.1"/>
    <property type="molecule type" value="Genomic_DNA"/>
</dbReference>
<dbReference type="Proteomes" id="UP000663881">
    <property type="component" value="Unassembled WGS sequence"/>
</dbReference>
<name>A0A820T7P5_9BILA</name>
<dbReference type="InterPro" id="IPR027996">
    <property type="entry name" value="TEDC1_dom"/>
</dbReference>
<proteinExistence type="predicted"/>
<evidence type="ECO:0000313" key="2">
    <source>
        <dbReference type="EMBL" id="CAF4465672.1"/>
    </source>
</evidence>
<sequence>MIESENEQQKLNFFLFWNEHENVFWKWMESVLDQPILIDENEEDDNEDKYEPLRQIDCKRLEAEKEKFHSAIDTLDNALVRLQQLWISSNDPTS</sequence>
<feature type="non-terminal residue" evidence="2">
    <location>
        <position position="1"/>
    </location>
</feature>
<dbReference type="Pfam" id="PF14970">
    <property type="entry name" value="TEDC1"/>
    <property type="match status" value="1"/>
</dbReference>
<dbReference type="AlphaFoldDB" id="A0A820T7P5"/>
<reference evidence="2" key="1">
    <citation type="submission" date="2021-02" db="EMBL/GenBank/DDBJ databases">
        <authorList>
            <person name="Nowell W R."/>
        </authorList>
    </citation>
    <scope>NUCLEOTIDE SEQUENCE</scope>
</reference>
<accession>A0A820T7P5</accession>